<evidence type="ECO:0000256" key="1">
    <source>
        <dbReference type="SAM" id="MobiDB-lite"/>
    </source>
</evidence>
<evidence type="ECO:0000313" key="4">
    <source>
        <dbReference type="Proteomes" id="UP000053477"/>
    </source>
</evidence>
<dbReference type="InterPro" id="IPR036249">
    <property type="entry name" value="Thioredoxin-like_sf"/>
</dbReference>
<name>A0A0H2RII1_9AGAM</name>
<evidence type="ECO:0000313" key="3">
    <source>
        <dbReference type="EMBL" id="KLO11432.1"/>
    </source>
</evidence>
<proteinExistence type="predicted"/>
<organism evidence="3 4">
    <name type="scientific">Schizopora paradoxa</name>
    <dbReference type="NCBI Taxonomy" id="27342"/>
    <lineage>
        <taxon>Eukaryota</taxon>
        <taxon>Fungi</taxon>
        <taxon>Dikarya</taxon>
        <taxon>Basidiomycota</taxon>
        <taxon>Agaricomycotina</taxon>
        <taxon>Agaricomycetes</taxon>
        <taxon>Hymenochaetales</taxon>
        <taxon>Schizoporaceae</taxon>
        <taxon>Schizopora</taxon>
    </lineage>
</organism>
<keyword evidence="2" id="KW-0472">Membrane</keyword>
<dbReference type="AlphaFoldDB" id="A0A0H2RII1"/>
<feature type="region of interest" description="Disordered" evidence="1">
    <location>
        <begin position="1"/>
        <end position="48"/>
    </location>
</feature>
<reference evidence="3 4" key="1">
    <citation type="submission" date="2015-04" db="EMBL/GenBank/DDBJ databases">
        <title>Complete genome sequence of Schizopora paradoxa KUC8140, a cosmopolitan wood degrader in East Asia.</title>
        <authorList>
            <consortium name="DOE Joint Genome Institute"/>
            <person name="Min B."/>
            <person name="Park H."/>
            <person name="Jang Y."/>
            <person name="Kim J.-J."/>
            <person name="Kim K.H."/>
            <person name="Pangilinan J."/>
            <person name="Lipzen A."/>
            <person name="Riley R."/>
            <person name="Grigoriev I.V."/>
            <person name="Spatafora J.W."/>
            <person name="Choi I.-G."/>
        </authorList>
    </citation>
    <scope>NUCLEOTIDE SEQUENCE [LARGE SCALE GENOMIC DNA]</scope>
    <source>
        <strain evidence="3 4">KUC8140</strain>
    </source>
</reference>
<protein>
    <submittedName>
        <fullName evidence="3">Uncharacterized protein</fullName>
    </submittedName>
</protein>
<keyword evidence="2" id="KW-1133">Transmembrane helix</keyword>
<feature type="transmembrane region" description="Helical" evidence="2">
    <location>
        <begin position="67"/>
        <end position="86"/>
    </location>
</feature>
<accession>A0A0H2RII1</accession>
<dbReference type="PROSITE" id="PS51354">
    <property type="entry name" value="GLUTAREDOXIN_2"/>
    <property type="match status" value="1"/>
</dbReference>
<gene>
    <name evidence="3" type="ORF">SCHPADRAFT_831120</name>
</gene>
<keyword evidence="4" id="KW-1185">Reference proteome</keyword>
<dbReference type="Gene3D" id="3.40.30.10">
    <property type="entry name" value="Glutaredoxin"/>
    <property type="match status" value="1"/>
</dbReference>
<feature type="compositionally biased region" description="Low complexity" evidence="1">
    <location>
        <begin position="34"/>
        <end position="48"/>
    </location>
</feature>
<dbReference type="InParanoid" id="A0A0H2RII1"/>
<dbReference type="OrthoDB" id="423313at2759"/>
<dbReference type="Proteomes" id="UP000053477">
    <property type="component" value="Unassembled WGS sequence"/>
</dbReference>
<dbReference type="SUPFAM" id="SSF52833">
    <property type="entry name" value="Thioredoxin-like"/>
    <property type="match status" value="1"/>
</dbReference>
<feature type="compositionally biased region" description="Low complexity" evidence="1">
    <location>
        <begin position="16"/>
        <end position="25"/>
    </location>
</feature>
<dbReference type="STRING" id="27342.A0A0H2RII1"/>
<keyword evidence="2" id="KW-0812">Transmembrane</keyword>
<sequence length="313" mass="34395">MDPYDEESSFYGKTWSDTSSPSTPDFFDRKRSRSSTLSSFSSSSSRFSPDSLQIAFSTITQKKGSRFAFIGLVALLVLASFTVLSFNPSRGIAVGAERPGAVKLPYDAFERYRASTANSYSSHRNHASRPSHEAITFTPEQELAALASFITALPSNALPQSVDPSKPIDPELIVDFDVRKDPNEVERELAVMESSIWEMYPVILFAKSHNAPSRELQTVLRNMRLKPDATVIEVDTRVDASALSSVLTRLTGMPSLPILLVSGKPVPVSSSIDDDTTRTLVESGTLRDLVSDAGVAIREFETKGRRKHGRNNN</sequence>
<dbReference type="EMBL" id="KQ086000">
    <property type="protein sequence ID" value="KLO11432.1"/>
    <property type="molecule type" value="Genomic_DNA"/>
</dbReference>
<evidence type="ECO:0000256" key="2">
    <source>
        <dbReference type="SAM" id="Phobius"/>
    </source>
</evidence>